<comment type="caution">
    <text evidence="1">The sequence shown here is derived from an EMBL/GenBank/DDBJ whole genome shotgun (WGS) entry which is preliminary data.</text>
</comment>
<dbReference type="InterPro" id="IPR027375">
    <property type="entry name" value="DKNYY"/>
</dbReference>
<name>A0A363NNM0_9SPHI</name>
<sequence length="377" mass="42733">MAIHHQGANHIEESMKNIFKMGILSTCIGLFFSCKEQVSPLSEDYYKKNGAIYFIPGGNGFERGSRKTEADINSFSVIKGVYARDKDKIYFMGCPQQFVDVKTFRLKGKIPVDQSHVFDFVGFPSATGACSKQQLTVITGADPETYTTLYDSVASLSKDKSHYFYKAQPLAVDYTSFKILNKNFVKDKNRLYVVTQKSINPLSYTTDKINVLNSEYLIIDGKTLLYYEPYQNIGVLETTLPSANKIKLLDKKSIIIDQFVIIQGKRFPFADVDAESFKILEGIGGNSFWSGDKNHIFYNEQPLAEADPKTFEVLKRAVAKDARHIFVGDKIFEGPDVKSFRVVDKSKTNHDFEDDLGHKYWYRPKEGGAELIPVEKK</sequence>
<evidence type="ECO:0000313" key="2">
    <source>
        <dbReference type="Proteomes" id="UP000250831"/>
    </source>
</evidence>
<dbReference type="EMBL" id="QCXX01000007">
    <property type="protein sequence ID" value="PUV22389.1"/>
    <property type="molecule type" value="Genomic_DNA"/>
</dbReference>
<dbReference type="Proteomes" id="UP000250831">
    <property type="component" value="Unassembled WGS sequence"/>
</dbReference>
<evidence type="ECO:0000313" key="1">
    <source>
        <dbReference type="EMBL" id="PUV22389.1"/>
    </source>
</evidence>
<keyword evidence="2" id="KW-1185">Reference proteome</keyword>
<protein>
    <recommendedName>
        <fullName evidence="3">DKNYY family protein</fullName>
    </recommendedName>
</protein>
<organism evidence="1 2">
    <name type="scientific">Sphingobacterium athyrii</name>
    <dbReference type="NCBI Taxonomy" id="2152717"/>
    <lineage>
        <taxon>Bacteria</taxon>
        <taxon>Pseudomonadati</taxon>
        <taxon>Bacteroidota</taxon>
        <taxon>Sphingobacteriia</taxon>
        <taxon>Sphingobacteriales</taxon>
        <taxon>Sphingobacteriaceae</taxon>
        <taxon>Sphingobacterium</taxon>
    </lineage>
</organism>
<evidence type="ECO:0008006" key="3">
    <source>
        <dbReference type="Google" id="ProtNLM"/>
    </source>
</evidence>
<dbReference type="AlphaFoldDB" id="A0A363NNM0"/>
<accession>A0A363NNM0</accession>
<reference evidence="1 2" key="1">
    <citation type="submission" date="2018-04" db="EMBL/GenBank/DDBJ databases">
        <title>Sphingobacterium sp. M46 Genome.</title>
        <authorList>
            <person name="Cheng J."/>
            <person name="Li Y."/>
        </authorList>
    </citation>
    <scope>NUCLEOTIDE SEQUENCE [LARGE SCALE GENOMIC DNA]</scope>
    <source>
        <strain evidence="1 2">M46</strain>
    </source>
</reference>
<proteinExistence type="predicted"/>
<dbReference type="Pfam" id="PF13644">
    <property type="entry name" value="DKNYY"/>
    <property type="match status" value="1"/>
</dbReference>
<gene>
    <name evidence="1" type="ORF">DCO56_22820</name>
</gene>